<proteinExistence type="predicted"/>
<sequence length="272" mass="31874">MRSNSQQQQSTQQLKEIIHKLQQKDASYRLEIAKLKNQLNERNHEYKLALEELQEIKRIQQRDNQYILKIDNYVMNLKQKLHKANIKIGSLESKLSSSRAKQIQSQEETINHNETFQTEISQISNYQPIIKQQSNRSNQTYACNKPKLICKPVKFQLPYPNTGFTENQDIYENCSFIKPSPLQEQILNRILDDEEFSTNLSQKLVQFQSQSFNSQKNKTQPITFICNSRQSNFSFANSEKKPANVDKSIKGSNRQYHSVSTDNKENMFQNCN</sequence>
<dbReference type="OrthoDB" id="293137at2759"/>
<evidence type="ECO:0000256" key="1">
    <source>
        <dbReference type="SAM" id="Coils"/>
    </source>
</evidence>
<feature type="region of interest" description="Disordered" evidence="2">
    <location>
        <begin position="237"/>
        <end position="272"/>
    </location>
</feature>
<feature type="compositionally biased region" description="Basic and acidic residues" evidence="2">
    <location>
        <begin position="238"/>
        <end position="249"/>
    </location>
</feature>
<comment type="caution">
    <text evidence="3">The sequence shown here is derived from an EMBL/GenBank/DDBJ whole genome shotgun (WGS) entry which is preliminary data.</text>
</comment>
<dbReference type="Proteomes" id="UP000692954">
    <property type="component" value="Unassembled WGS sequence"/>
</dbReference>
<dbReference type="AlphaFoldDB" id="A0A8S1LIE3"/>
<protein>
    <submittedName>
        <fullName evidence="3">Uncharacterized protein</fullName>
    </submittedName>
</protein>
<reference evidence="3" key="1">
    <citation type="submission" date="2021-01" db="EMBL/GenBank/DDBJ databases">
        <authorList>
            <consortium name="Genoscope - CEA"/>
            <person name="William W."/>
        </authorList>
    </citation>
    <scope>NUCLEOTIDE SEQUENCE</scope>
</reference>
<name>A0A8S1LIE3_9CILI</name>
<keyword evidence="1" id="KW-0175">Coiled coil</keyword>
<evidence type="ECO:0000313" key="4">
    <source>
        <dbReference type="Proteomes" id="UP000692954"/>
    </source>
</evidence>
<dbReference type="EMBL" id="CAJJDN010000023">
    <property type="protein sequence ID" value="CAD8067430.1"/>
    <property type="molecule type" value="Genomic_DNA"/>
</dbReference>
<keyword evidence="4" id="KW-1185">Reference proteome</keyword>
<organism evidence="3 4">
    <name type="scientific">Paramecium sonneborni</name>
    <dbReference type="NCBI Taxonomy" id="65129"/>
    <lineage>
        <taxon>Eukaryota</taxon>
        <taxon>Sar</taxon>
        <taxon>Alveolata</taxon>
        <taxon>Ciliophora</taxon>
        <taxon>Intramacronucleata</taxon>
        <taxon>Oligohymenophorea</taxon>
        <taxon>Peniculida</taxon>
        <taxon>Parameciidae</taxon>
        <taxon>Paramecium</taxon>
    </lineage>
</organism>
<gene>
    <name evidence="3" type="ORF">PSON_ATCC_30995.1.T0230018</name>
</gene>
<evidence type="ECO:0000313" key="3">
    <source>
        <dbReference type="EMBL" id="CAD8067430.1"/>
    </source>
</evidence>
<feature type="compositionally biased region" description="Polar residues" evidence="2">
    <location>
        <begin position="250"/>
        <end position="272"/>
    </location>
</feature>
<accession>A0A8S1LIE3</accession>
<feature type="coiled-coil region" evidence="1">
    <location>
        <begin position="4"/>
        <end position="94"/>
    </location>
</feature>
<evidence type="ECO:0000256" key="2">
    <source>
        <dbReference type="SAM" id="MobiDB-lite"/>
    </source>
</evidence>